<dbReference type="SMART" id="SM00420">
    <property type="entry name" value="HTH_DEOR"/>
    <property type="match status" value="1"/>
</dbReference>
<dbReference type="SMART" id="SM01134">
    <property type="entry name" value="DeoRC"/>
    <property type="match status" value="1"/>
</dbReference>
<evidence type="ECO:0000256" key="2">
    <source>
        <dbReference type="ARBA" id="ARBA00023015"/>
    </source>
</evidence>
<dbReference type="EMBL" id="CADIKC010000001">
    <property type="protein sequence ID" value="CAB3639930.1"/>
    <property type="molecule type" value="Genomic_DNA"/>
</dbReference>
<feature type="domain" description="HTH deoR-type" evidence="4">
    <location>
        <begin position="28"/>
        <end position="83"/>
    </location>
</feature>
<dbReference type="InterPro" id="IPR036388">
    <property type="entry name" value="WH-like_DNA-bd_sf"/>
</dbReference>
<dbReference type="PRINTS" id="PR00037">
    <property type="entry name" value="HTHLACR"/>
</dbReference>
<dbReference type="InterPro" id="IPR037171">
    <property type="entry name" value="NagB/RpiA_transferase-like"/>
</dbReference>
<sequence length="278" mass="29793">MLDYDRFATEQGKVMQRTRQDAVDGLLPEERERLILERLRAQGRVLASELAAEFQTSEHTVRRHLRELADQGHCKRVYGGALLISPAGVDASVRMHEAVDRKACLAVVAASIVRPKQIILLDTGSTNVAIAAALPDNADLTVVTNSPEACARLLNRPGFDIILVGGRIARHAAGATGATALLQIQQIKADLCFLGACAFDPDEGVAAFDAEEAELKRAMVQASSQVAIAVTSEKLMTAAPFYVAPARAVDHLFVEADVTAARRAQLAAVCDNVMVARS</sequence>
<dbReference type="PROSITE" id="PS51000">
    <property type="entry name" value="HTH_DEOR_2"/>
    <property type="match status" value="1"/>
</dbReference>
<evidence type="ECO:0000259" key="4">
    <source>
        <dbReference type="PROSITE" id="PS51000"/>
    </source>
</evidence>
<dbReference type="Pfam" id="PF00455">
    <property type="entry name" value="DeoRC"/>
    <property type="match status" value="1"/>
</dbReference>
<dbReference type="Proteomes" id="UP000494255">
    <property type="component" value="Unassembled WGS sequence"/>
</dbReference>
<dbReference type="InterPro" id="IPR050313">
    <property type="entry name" value="Carb_Metab_HTH_regulators"/>
</dbReference>
<dbReference type="InterPro" id="IPR036390">
    <property type="entry name" value="WH_DNA-bd_sf"/>
</dbReference>
<name>A0A6J4ZQT6_9BURK</name>
<dbReference type="InterPro" id="IPR014036">
    <property type="entry name" value="DeoR-like_C"/>
</dbReference>
<proteinExistence type="predicted"/>
<dbReference type="PANTHER" id="PTHR30363:SF4">
    <property type="entry name" value="GLYCEROL-3-PHOSPHATE REGULON REPRESSOR"/>
    <property type="match status" value="1"/>
</dbReference>
<evidence type="ECO:0000256" key="1">
    <source>
        <dbReference type="ARBA" id="ARBA00022491"/>
    </source>
</evidence>
<evidence type="ECO:0000313" key="5">
    <source>
        <dbReference type="EMBL" id="CAB3639930.1"/>
    </source>
</evidence>
<evidence type="ECO:0000256" key="3">
    <source>
        <dbReference type="ARBA" id="ARBA00023163"/>
    </source>
</evidence>
<dbReference type="InterPro" id="IPR001034">
    <property type="entry name" value="DeoR_HTH"/>
</dbReference>
<dbReference type="PANTHER" id="PTHR30363">
    <property type="entry name" value="HTH-TYPE TRANSCRIPTIONAL REGULATOR SRLR-RELATED"/>
    <property type="match status" value="1"/>
</dbReference>
<keyword evidence="1" id="KW-0678">Repressor</keyword>
<accession>A0A6J4ZQT6</accession>
<dbReference type="AlphaFoldDB" id="A0A6J4ZQT6"/>
<gene>
    <name evidence="5" type="primary">glpR_1</name>
    <name evidence="5" type="ORF">LMG24238_00176</name>
</gene>
<organism evidence="5 6">
    <name type="scientific">Paraburkholderia sediminicola</name>
    <dbReference type="NCBI Taxonomy" id="458836"/>
    <lineage>
        <taxon>Bacteria</taxon>
        <taxon>Pseudomonadati</taxon>
        <taxon>Pseudomonadota</taxon>
        <taxon>Betaproteobacteria</taxon>
        <taxon>Burkholderiales</taxon>
        <taxon>Burkholderiaceae</taxon>
        <taxon>Paraburkholderia</taxon>
    </lineage>
</organism>
<reference evidence="5 6" key="1">
    <citation type="submission" date="2020-04" db="EMBL/GenBank/DDBJ databases">
        <authorList>
            <person name="De Canck E."/>
        </authorList>
    </citation>
    <scope>NUCLEOTIDE SEQUENCE [LARGE SCALE GENOMIC DNA]</scope>
    <source>
        <strain evidence="5 6">LMG 24238</strain>
    </source>
</reference>
<keyword evidence="6" id="KW-1185">Reference proteome</keyword>
<dbReference type="SUPFAM" id="SSF46785">
    <property type="entry name" value="Winged helix' DNA-binding domain"/>
    <property type="match status" value="1"/>
</dbReference>
<protein>
    <submittedName>
        <fullName evidence="5">Glycerol-3-phosphate regulon repressor</fullName>
    </submittedName>
</protein>
<dbReference type="SUPFAM" id="SSF100950">
    <property type="entry name" value="NagB/RpiA/CoA transferase-like"/>
    <property type="match status" value="1"/>
</dbReference>
<keyword evidence="2" id="KW-0805">Transcription regulation</keyword>
<dbReference type="Gene3D" id="3.40.50.1360">
    <property type="match status" value="1"/>
</dbReference>
<keyword evidence="3" id="KW-0804">Transcription</keyword>
<dbReference type="Pfam" id="PF08220">
    <property type="entry name" value="HTH_DeoR"/>
    <property type="match status" value="1"/>
</dbReference>
<dbReference type="GO" id="GO:0003700">
    <property type="term" value="F:DNA-binding transcription factor activity"/>
    <property type="evidence" value="ECO:0007669"/>
    <property type="project" value="InterPro"/>
</dbReference>
<evidence type="ECO:0000313" key="6">
    <source>
        <dbReference type="Proteomes" id="UP000494255"/>
    </source>
</evidence>
<dbReference type="Gene3D" id="1.10.10.10">
    <property type="entry name" value="Winged helix-like DNA-binding domain superfamily/Winged helix DNA-binding domain"/>
    <property type="match status" value="1"/>
</dbReference>